<dbReference type="RefSeq" id="WP_003586737.1">
    <property type="nucleotide sequence ID" value="NC_010999.1"/>
</dbReference>
<dbReference type="InterPro" id="IPR050864">
    <property type="entry name" value="Bacterial_PTS_Sugar_Transport"/>
</dbReference>
<dbReference type="InterPro" id="IPR003501">
    <property type="entry name" value="PTS_EIIB_2/3"/>
</dbReference>
<accession>A0A125U461</accession>
<dbReference type="EMBL" id="LGIY01000014">
    <property type="protein sequence ID" value="POE42778.1"/>
    <property type="molecule type" value="Genomic_DNA"/>
</dbReference>
<accession>K0N812</accession>
<dbReference type="Proteomes" id="UP000234512">
    <property type="component" value="Unassembled WGS sequence"/>
</dbReference>
<name>A0A0K1MQJ2_LACPA</name>
<evidence type="ECO:0000313" key="12">
    <source>
        <dbReference type="Proteomes" id="UP000237433"/>
    </source>
</evidence>
<feature type="domain" description="PTS EIIB type-2" evidence="7">
    <location>
        <begin position="1"/>
        <end position="99"/>
    </location>
</feature>
<dbReference type="KEGG" id="lcs:LCBD_0398"/>
<dbReference type="AlphaFoldDB" id="A0A0K1MQJ2"/>
<dbReference type="Proteomes" id="UP000237433">
    <property type="component" value="Unassembled WGS sequence"/>
</dbReference>
<dbReference type="InterPro" id="IPR036095">
    <property type="entry name" value="PTS_EIIB-like_sf"/>
</dbReference>
<dbReference type="GO" id="GO:0005886">
    <property type="term" value="C:plasma membrane"/>
    <property type="evidence" value="ECO:0007669"/>
    <property type="project" value="TreeGrafter"/>
</dbReference>
<dbReference type="GO" id="GO:0022877">
    <property type="term" value="F:protein-N(PI)-phosphohistidine-fructose phosphotransferase system transporter activity"/>
    <property type="evidence" value="ECO:0007669"/>
    <property type="project" value="InterPro"/>
</dbReference>
<evidence type="ECO:0000313" key="11">
    <source>
        <dbReference type="Proteomes" id="UP000234512"/>
    </source>
</evidence>
<evidence type="ECO:0000259" key="7">
    <source>
        <dbReference type="PROSITE" id="PS51099"/>
    </source>
</evidence>
<evidence type="ECO:0000256" key="4">
    <source>
        <dbReference type="ARBA" id="ARBA00022679"/>
    </source>
</evidence>
<dbReference type="PANTHER" id="PTHR30505:SF0">
    <property type="entry name" value="FRUCTOSE-LIKE PTS SYSTEM EIIBC COMPONENT-RELATED"/>
    <property type="match status" value="1"/>
</dbReference>
<sequence length="105" mass="11035">MKIVGISACAAGIAHTYIAKEKILQAAKDAGDTVHVETQGTIGTEDALTPEEISQADVVLLAIDVKISGRERFAGKKVVEVPTDVAIKSPKKLIAKLHELTGKSS</sequence>
<dbReference type="EMBL" id="LN846901">
    <property type="protein sequence ID" value="CRL16954.1"/>
    <property type="molecule type" value="Genomic_DNA"/>
</dbReference>
<evidence type="ECO:0000256" key="5">
    <source>
        <dbReference type="ARBA" id="ARBA00022683"/>
    </source>
</evidence>
<dbReference type="PROSITE" id="PS51099">
    <property type="entry name" value="PTS_EIIB_TYPE_2"/>
    <property type="match status" value="1"/>
</dbReference>
<evidence type="ECO:0000256" key="3">
    <source>
        <dbReference type="ARBA" id="ARBA00022597"/>
    </source>
</evidence>
<reference evidence="8" key="1">
    <citation type="journal article" date="2015" name="Front. Microbiol.">
        <title>The vaginal isolate Lactobacillus paracasei LPC-S01 (DSM 26760) is suitable for oral administration.</title>
        <authorList>
            <person name="Balzaretti S."/>
            <person name="Taverniti V."/>
            <person name="Rondini G."/>
            <person name="Marcolegio G."/>
            <person name="Minuzzo M."/>
            <person name="Remagni M.C."/>
            <person name="Fiore W."/>
            <person name="Arioli S."/>
            <person name="Guglielmetti S."/>
        </authorList>
    </citation>
    <scope>NUCLEOTIDE SEQUENCE</scope>
    <source>
        <strain evidence="8">LPC-S01</strain>
    </source>
</reference>
<accession>A0A0K1MQJ2</accession>
<gene>
    <name evidence="10" type="ORF">ACX51_09435</name>
    <name evidence="9" type="ORF">C0Q90_14685</name>
</gene>
<keyword evidence="5" id="KW-0598">Phosphotransferase system</keyword>
<dbReference type="NCBIfam" id="TIGR00829">
    <property type="entry name" value="FRU"/>
    <property type="match status" value="1"/>
</dbReference>
<evidence type="ECO:0000313" key="9">
    <source>
        <dbReference type="EMBL" id="PLC45102.1"/>
    </source>
</evidence>
<keyword evidence="1" id="KW-0813">Transport</keyword>
<evidence type="ECO:0000256" key="2">
    <source>
        <dbReference type="ARBA" id="ARBA00022553"/>
    </source>
</evidence>
<reference evidence="9 11" key="3">
    <citation type="journal article" date="2018" name="Genome Announc.">
        <title>Draft Genome Sequence of Lactobacillus paracasei DUP 13076, Which Exhibits Potent Antipathogenic Effects against Salmonella enterica Serovars Enteritidis, Typhimurium, and Heidelberg.</title>
        <authorList>
            <person name="Muyyarikkandy M.S."/>
            <person name="Alqahtani F.H."/>
            <person name="Mandoiu I."/>
            <person name="Amalaradjou M.A."/>
        </authorList>
    </citation>
    <scope>NUCLEOTIDE SEQUENCE [LARGE SCALE GENOMIC DNA]</scope>
    <source>
        <strain evidence="9 11">DUP 13076</strain>
    </source>
</reference>
<dbReference type="GO" id="GO:0009401">
    <property type="term" value="P:phosphoenolpyruvate-dependent sugar phosphotransferase system"/>
    <property type="evidence" value="ECO:0007669"/>
    <property type="project" value="UniProtKB-KW"/>
</dbReference>
<dbReference type="InterPro" id="IPR013011">
    <property type="entry name" value="PTS_EIIB_2"/>
</dbReference>
<evidence type="ECO:0000256" key="1">
    <source>
        <dbReference type="ARBA" id="ARBA00022448"/>
    </source>
</evidence>
<keyword evidence="4" id="KW-0808">Transferase</keyword>
<dbReference type="PANTHER" id="PTHR30505">
    <property type="entry name" value="FRUCTOSE-LIKE PERMEASE"/>
    <property type="match status" value="1"/>
</dbReference>
<reference evidence="10 12" key="2">
    <citation type="journal article" date="2015" name="J. Am. Soc. Brew. Chem.">
        <title>Dissolved carbon dioxide selects for lactic acid bacteria able to grow in and spoil packaged beer.</title>
        <authorList>
            <person name="Bergsveinson J."/>
            <person name="Redekop A."/>
            <person name="Zoerb S."/>
            <person name="Ziola B."/>
        </authorList>
    </citation>
    <scope>NUCLEOTIDE SEQUENCE [LARGE SCALE GENOMIC DNA]</scope>
    <source>
        <strain evidence="10 12">CCC B1205</strain>
    </source>
</reference>
<dbReference type="CDD" id="cd05569">
    <property type="entry name" value="PTS_IIB_fructose"/>
    <property type="match status" value="1"/>
</dbReference>
<dbReference type="SUPFAM" id="SSF52794">
    <property type="entry name" value="PTS system IIB component-like"/>
    <property type="match status" value="1"/>
</dbReference>
<protein>
    <submittedName>
        <fullName evidence="9">PTS fructose transporter subunit IIB</fullName>
    </submittedName>
    <submittedName>
        <fullName evidence="8">PTS system transporter subunit IIB</fullName>
    </submittedName>
</protein>
<dbReference type="KEGG" id="lce:LC2W_0393"/>
<dbReference type="EMBL" id="PKQJ01000027">
    <property type="protein sequence ID" value="PLC45102.1"/>
    <property type="molecule type" value="Genomic_DNA"/>
</dbReference>
<evidence type="ECO:0000313" key="8">
    <source>
        <dbReference type="EMBL" id="CRL16954.1"/>
    </source>
</evidence>
<dbReference type="Pfam" id="PF02302">
    <property type="entry name" value="PTS_IIB"/>
    <property type="match status" value="1"/>
</dbReference>
<dbReference type="InterPro" id="IPR003353">
    <property type="entry name" value="PTS_IIB_fruc"/>
</dbReference>
<keyword evidence="3" id="KW-0762">Sugar transport</keyword>
<dbReference type="GO" id="GO:0016301">
    <property type="term" value="F:kinase activity"/>
    <property type="evidence" value="ECO:0007669"/>
    <property type="project" value="UniProtKB-KW"/>
</dbReference>
<dbReference type="GO" id="GO:0090563">
    <property type="term" value="F:protein-phosphocysteine-sugar phosphotransferase activity"/>
    <property type="evidence" value="ECO:0007669"/>
    <property type="project" value="TreeGrafter"/>
</dbReference>
<evidence type="ECO:0000256" key="6">
    <source>
        <dbReference type="ARBA" id="ARBA00022777"/>
    </source>
</evidence>
<keyword evidence="6" id="KW-0418">Kinase</keyword>
<keyword evidence="2" id="KW-0597">Phosphoprotein</keyword>
<proteinExistence type="predicted"/>
<dbReference type="PATRIC" id="fig|1597.20.peg.405"/>
<evidence type="ECO:0000313" key="10">
    <source>
        <dbReference type="EMBL" id="POE42778.1"/>
    </source>
</evidence>
<dbReference type="Gene3D" id="3.40.50.2300">
    <property type="match status" value="1"/>
</dbReference>
<organism evidence="8">
    <name type="scientific">Lacticaseibacillus paracasei</name>
    <name type="common">Lactobacillus paracasei</name>
    <dbReference type="NCBI Taxonomy" id="1597"/>
    <lineage>
        <taxon>Bacteria</taxon>
        <taxon>Bacillati</taxon>
        <taxon>Bacillota</taxon>
        <taxon>Bacilli</taxon>
        <taxon>Lactobacillales</taxon>
        <taxon>Lactobacillaceae</taxon>
        <taxon>Lacticaseibacillus</taxon>
    </lineage>
</organism>